<sequence length="446" mass="50080">MINRVRQYFKPDYRLLFYKPQAQPHVESYCHLRTGTPRYRLLSLDRIQRKHLESLVSGQLDSLLRSDVASLRMTCRLYYGFLRTIQICLCLRRRSARLKYHQHHFDGWRSTIVRFMHNFLPGKPQAGGTAKACDEVEVRRTAKYPVLEEDRFRKEIFGIAINKQRTNRRVQTQSIGRMREFDFELTPLLTCCGFFVMYFVEELVHLYIDHREKKHGGAAPLVRNLSIRRSGPQNVTNSTADLIDADAAHSKGIEAHGHSHTHGHSHMPIAAEGDDKVTAALRGLLIVLALSVHELFEGLAVGLESSTSHVWYMLGAISAHKLVIAFCIGVELLATKTKTWLAIIYITTFAIVSPLGIGIGILLVGGQGATAAGVYSVVLQGLASGTLLYVIFFEIWRNDRTGMLQFATAVVGFVIMFGLQLLTGHSHSHSHGGDDDHGHDHGHSHD</sequence>
<dbReference type="GO" id="GO:0005385">
    <property type="term" value="F:zinc ion transmembrane transporter activity"/>
    <property type="evidence" value="ECO:0007669"/>
    <property type="project" value="TreeGrafter"/>
</dbReference>
<dbReference type="PANTHER" id="PTHR11040">
    <property type="entry name" value="ZINC/IRON TRANSPORTER"/>
    <property type="match status" value="1"/>
</dbReference>
<accession>A0A4C1SPX0</accession>
<feature type="transmembrane region" description="Helical" evidence="5">
    <location>
        <begin position="404"/>
        <end position="422"/>
    </location>
</feature>
<gene>
    <name evidence="6" type="primary">slc39a1</name>
    <name evidence="6" type="ORF">EVAR_74797_1</name>
</gene>
<dbReference type="PANTHER" id="PTHR11040:SF203">
    <property type="entry name" value="FI18611P1-RELATED"/>
    <property type="match status" value="1"/>
</dbReference>
<dbReference type="OrthoDB" id="448280at2759"/>
<evidence type="ECO:0000256" key="4">
    <source>
        <dbReference type="ARBA" id="ARBA00023136"/>
    </source>
</evidence>
<keyword evidence="4 5" id="KW-0472">Membrane</keyword>
<dbReference type="Pfam" id="PF02535">
    <property type="entry name" value="Zip"/>
    <property type="match status" value="1"/>
</dbReference>
<keyword evidence="2 5" id="KW-0812">Transmembrane</keyword>
<evidence type="ECO:0000256" key="1">
    <source>
        <dbReference type="ARBA" id="ARBA00004141"/>
    </source>
</evidence>
<organism evidence="6 7">
    <name type="scientific">Eumeta variegata</name>
    <name type="common">Bagworm moth</name>
    <name type="synonym">Eumeta japonica</name>
    <dbReference type="NCBI Taxonomy" id="151549"/>
    <lineage>
        <taxon>Eukaryota</taxon>
        <taxon>Metazoa</taxon>
        <taxon>Ecdysozoa</taxon>
        <taxon>Arthropoda</taxon>
        <taxon>Hexapoda</taxon>
        <taxon>Insecta</taxon>
        <taxon>Pterygota</taxon>
        <taxon>Neoptera</taxon>
        <taxon>Endopterygota</taxon>
        <taxon>Lepidoptera</taxon>
        <taxon>Glossata</taxon>
        <taxon>Ditrysia</taxon>
        <taxon>Tineoidea</taxon>
        <taxon>Psychidae</taxon>
        <taxon>Oiketicinae</taxon>
        <taxon>Eumeta</taxon>
    </lineage>
</organism>
<comment type="subcellular location">
    <subcellularLocation>
        <location evidence="1">Membrane</location>
        <topology evidence="1">Multi-pass membrane protein</topology>
    </subcellularLocation>
</comment>
<keyword evidence="7" id="KW-1185">Reference proteome</keyword>
<evidence type="ECO:0000313" key="7">
    <source>
        <dbReference type="Proteomes" id="UP000299102"/>
    </source>
</evidence>
<evidence type="ECO:0000256" key="3">
    <source>
        <dbReference type="ARBA" id="ARBA00022989"/>
    </source>
</evidence>
<reference evidence="6 7" key="1">
    <citation type="journal article" date="2019" name="Commun. Biol.">
        <title>The bagworm genome reveals a unique fibroin gene that provides high tensile strength.</title>
        <authorList>
            <person name="Kono N."/>
            <person name="Nakamura H."/>
            <person name="Ohtoshi R."/>
            <person name="Tomita M."/>
            <person name="Numata K."/>
            <person name="Arakawa K."/>
        </authorList>
    </citation>
    <scope>NUCLEOTIDE SEQUENCE [LARGE SCALE GENOMIC DNA]</scope>
</reference>
<protein>
    <submittedName>
        <fullName evidence="6">Zinc transporter ZIP1</fullName>
    </submittedName>
</protein>
<dbReference type="STRING" id="151549.A0A4C1SPX0"/>
<feature type="transmembrane region" description="Helical" evidence="5">
    <location>
        <begin position="372"/>
        <end position="392"/>
    </location>
</feature>
<dbReference type="InterPro" id="IPR003689">
    <property type="entry name" value="ZIP"/>
</dbReference>
<feature type="transmembrane region" description="Helical" evidence="5">
    <location>
        <begin position="340"/>
        <end position="366"/>
    </location>
</feature>
<evidence type="ECO:0000313" key="6">
    <source>
        <dbReference type="EMBL" id="GBP04035.1"/>
    </source>
</evidence>
<evidence type="ECO:0000256" key="2">
    <source>
        <dbReference type="ARBA" id="ARBA00022692"/>
    </source>
</evidence>
<dbReference type="GO" id="GO:0005886">
    <property type="term" value="C:plasma membrane"/>
    <property type="evidence" value="ECO:0007669"/>
    <property type="project" value="TreeGrafter"/>
</dbReference>
<dbReference type="AlphaFoldDB" id="A0A4C1SPX0"/>
<feature type="transmembrane region" description="Helical" evidence="5">
    <location>
        <begin position="309"/>
        <end position="333"/>
    </location>
</feature>
<name>A0A4C1SPX0_EUMVA</name>
<comment type="caution">
    <text evidence="6">The sequence shown here is derived from an EMBL/GenBank/DDBJ whole genome shotgun (WGS) entry which is preliminary data.</text>
</comment>
<feature type="transmembrane region" description="Helical" evidence="5">
    <location>
        <begin position="284"/>
        <end position="303"/>
    </location>
</feature>
<dbReference type="Proteomes" id="UP000299102">
    <property type="component" value="Unassembled WGS sequence"/>
</dbReference>
<keyword evidence="3 5" id="KW-1133">Transmembrane helix</keyword>
<evidence type="ECO:0000256" key="5">
    <source>
        <dbReference type="SAM" id="Phobius"/>
    </source>
</evidence>
<dbReference type="EMBL" id="BGZK01000012">
    <property type="protein sequence ID" value="GBP04035.1"/>
    <property type="molecule type" value="Genomic_DNA"/>
</dbReference>
<proteinExistence type="predicted"/>